<proteinExistence type="predicted"/>
<dbReference type="FunFam" id="1.20.900.10:FF:000063">
    <property type="entry name" value="Rho guanine nucleotide exchange factor (GEF) 37"/>
    <property type="match status" value="1"/>
</dbReference>
<dbReference type="Gene3D" id="1.20.1270.60">
    <property type="entry name" value="Arfaptin homology (AH) domain/BAR domain"/>
    <property type="match status" value="1"/>
</dbReference>
<evidence type="ECO:0000259" key="4">
    <source>
        <dbReference type="PROSITE" id="PS50002"/>
    </source>
</evidence>
<dbReference type="GeneID" id="120541893"/>
<dbReference type="SUPFAM" id="SSF48065">
    <property type="entry name" value="DBL homology domain (DH-domain)"/>
    <property type="match status" value="1"/>
</dbReference>
<evidence type="ECO:0000313" key="8">
    <source>
        <dbReference type="Proteomes" id="UP000886611"/>
    </source>
</evidence>
<feature type="non-terminal residue" evidence="7">
    <location>
        <position position="676"/>
    </location>
</feature>
<dbReference type="AlphaFoldDB" id="A0A8X7WU03"/>
<dbReference type="InterPro" id="IPR004148">
    <property type="entry name" value="BAR_dom"/>
</dbReference>
<feature type="domain" description="SH3" evidence="4">
    <location>
        <begin position="603"/>
        <end position="666"/>
    </location>
</feature>
<dbReference type="Pfam" id="PF07653">
    <property type="entry name" value="SH3_2"/>
    <property type="match status" value="1"/>
</dbReference>
<keyword evidence="8" id="KW-1185">Reference proteome</keyword>
<dbReference type="SMART" id="SM00721">
    <property type="entry name" value="BAR"/>
    <property type="match status" value="1"/>
</dbReference>
<feature type="domain" description="SH3" evidence="4">
    <location>
        <begin position="507"/>
        <end position="570"/>
    </location>
</feature>
<name>A0A8X7WU03_POLSE</name>
<dbReference type="InterPro" id="IPR051492">
    <property type="entry name" value="Dynamin-Rho_GEF"/>
</dbReference>
<dbReference type="PANTHER" id="PTHR22834:SF9">
    <property type="entry name" value="RHO GUANINE NUCLEOTIDE EXCHANGE FACTOR 37"/>
    <property type="match status" value="1"/>
</dbReference>
<dbReference type="EMBL" id="JAATIS010009265">
    <property type="protein sequence ID" value="KAG2455940.1"/>
    <property type="molecule type" value="Genomic_DNA"/>
</dbReference>
<dbReference type="InterPro" id="IPR035899">
    <property type="entry name" value="DBL_dom_sf"/>
</dbReference>
<keyword evidence="1 3" id="KW-0728">SH3 domain</keyword>
<evidence type="ECO:0000259" key="5">
    <source>
        <dbReference type="PROSITE" id="PS50010"/>
    </source>
</evidence>
<dbReference type="PROSITE" id="PS50010">
    <property type="entry name" value="DH_2"/>
    <property type="match status" value="1"/>
</dbReference>
<dbReference type="InterPro" id="IPR027267">
    <property type="entry name" value="AH/BAR_dom_sf"/>
</dbReference>
<evidence type="ECO:0000256" key="1">
    <source>
        <dbReference type="ARBA" id="ARBA00022443"/>
    </source>
</evidence>
<dbReference type="GO" id="GO:0005085">
    <property type="term" value="F:guanyl-nucleotide exchange factor activity"/>
    <property type="evidence" value="ECO:0007669"/>
    <property type="project" value="UniProtKB-KW"/>
</dbReference>
<evidence type="ECO:0000256" key="2">
    <source>
        <dbReference type="ARBA" id="ARBA00022658"/>
    </source>
</evidence>
<dbReference type="SUPFAM" id="SSF103657">
    <property type="entry name" value="BAR/IMD domain-like"/>
    <property type="match status" value="1"/>
</dbReference>
<dbReference type="Pfam" id="PF03114">
    <property type="entry name" value="BAR"/>
    <property type="match status" value="1"/>
</dbReference>
<protein>
    <submittedName>
        <fullName evidence="7">ARH37 factor</fullName>
    </submittedName>
</protein>
<dbReference type="PRINTS" id="PR00452">
    <property type="entry name" value="SH3DOMAIN"/>
</dbReference>
<dbReference type="InterPro" id="IPR001452">
    <property type="entry name" value="SH3_domain"/>
</dbReference>
<dbReference type="RefSeq" id="XP_039629782.1">
    <property type="nucleotide sequence ID" value="XM_039773848.1"/>
</dbReference>
<dbReference type="Gene3D" id="2.30.30.40">
    <property type="entry name" value="SH3 Domains"/>
    <property type="match status" value="2"/>
</dbReference>
<dbReference type="PROSITE" id="PS50002">
    <property type="entry name" value="SH3"/>
    <property type="match status" value="2"/>
</dbReference>
<dbReference type="SMART" id="SM00325">
    <property type="entry name" value="RhoGEF"/>
    <property type="match status" value="1"/>
</dbReference>
<evidence type="ECO:0000259" key="6">
    <source>
        <dbReference type="PROSITE" id="PS51021"/>
    </source>
</evidence>
<dbReference type="FunFam" id="2.30.30.40:FF:000177">
    <property type="entry name" value="Rho guanine nucleotide exchange factor (GEF) 37"/>
    <property type="match status" value="1"/>
</dbReference>
<feature type="domain" description="BAR" evidence="6">
    <location>
        <begin position="254"/>
        <end position="456"/>
    </location>
</feature>
<dbReference type="SUPFAM" id="SSF50044">
    <property type="entry name" value="SH3-domain"/>
    <property type="match status" value="2"/>
</dbReference>
<dbReference type="SMART" id="SM00326">
    <property type="entry name" value="SH3"/>
    <property type="match status" value="2"/>
</dbReference>
<dbReference type="Proteomes" id="UP000886611">
    <property type="component" value="Unassembled WGS sequence"/>
</dbReference>
<reference evidence="7 8" key="1">
    <citation type="journal article" date="2021" name="Cell">
        <title>Tracing the genetic footprints of vertebrate landing in non-teleost ray-finned fishes.</title>
        <authorList>
            <person name="Bi X."/>
            <person name="Wang K."/>
            <person name="Yang L."/>
            <person name="Pan H."/>
            <person name="Jiang H."/>
            <person name="Wei Q."/>
            <person name="Fang M."/>
            <person name="Yu H."/>
            <person name="Zhu C."/>
            <person name="Cai Y."/>
            <person name="He Y."/>
            <person name="Gan X."/>
            <person name="Zeng H."/>
            <person name="Yu D."/>
            <person name="Zhu Y."/>
            <person name="Jiang H."/>
            <person name="Qiu Q."/>
            <person name="Yang H."/>
            <person name="Zhang Y.E."/>
            <person name="Wang W."/>
            <person name="Zhu M."/>
            <person name="He S."/>
            <person name="Zhang G."/>
        </authorList>
    </citation>
    <scope>NUCLEOTIDE SEQUENCE [LARGE SCALE GENOMIC DNA]</scope>
    <source>
        <strain evidence="7">Bchr_013</strain>
    </source>
</reference>
<organism evidence="7 8">
    <name type="scientific">Polypterus senegalus</name>
    <name type="common">Senegal bichir</name>
    <dbReference type="NCBI Taxonomy" id="55291"/>
    <lineage>
        <taxon>Eukaryota</taxon>
        <taxon>Metazoa</taxon>
        <taxon>Chordata</taxon>
        <taxon>Craniata</taxon>
        <taxon>Vertebrata</taxon>
        <taxon>Euteleostomi</taxon>
        <taxon>Actinopterygii</taxon>
        <taxon>Polypteriformes</taxon>
        <taxon>Polypteridae</taxon>
        <taxon>Polypterus</taxon>
    </lineage>
</organism>
<accession>A0A8X7WU03</accession>
<feature type="domain" description="DH" evidence="5">
    <location>
        <begin position="28"/>
        <end position="213"/>
    </location>
</feature>
<dbReference type="PROSITE" id="PS51021">
    <property type="entry name" value="BAR"/>
    <property type="match status" value="1"/>
</dbReference>
<dbReference type="PANTHER" id="PTHR22834">
    <property type="entry name" value="NUCLEAR FUSION PROTEIN FUS2"/>
    <property type="match status" value="1"/>
</dbReference>
<evidence type="ECO:0000313" key="7">
    <source>
        <dbReference type="EMBL" id="KAG2455940.1"/>
    </source>
</evidence>
<gene>
    <name evidence="7" type="primary">Arhgef37</name>
    <name evidence="7" type="ORF">GTO96_0007047</name>
</gene>
<comment type="caution">
    <text evidence="7">The sequence shown here is derived from an EMBL/GenBank/DDBJ whole genome shotgun (WGS) entry which is preliminary data.</text>
</comment>
<dbReference type="GO" id="GO:0005737">
    <property type="term" value="C:cytoplasm"/>
    <property type="evidence" value="ECO:0007669"/>
    <property type="project" value="InterPro"/>
</dbReference>
<evidence type="ECO:0000256" key="3">
    <source>
        <dbReference type="PROSITE-ProRule" id="PRU00192"/>
    </source>
</evidence>
<dbReference type="Pfam" id="PF14604">
    <property type="entry name" value="SH3_9"/>
    <property type="match status" value="1"/>
</dbReference>
<sequence length="676" mass="77353">MEPIYCTVLPGSPDELGVPPEADKTKHKQSLAIEELLSTERGYLNMIQLCAVDIRNRLKQKQLPDFDLEGLFANIDDVIDVSSKLLYQLELMDTENPQYLQALSDTFLSMRSELENTYKEYCASYSNILILEARYREREELDKAIQETITSTAPHTNATNLSFFLVMPVQRIARYQLLLQTILKNTEPSHPAYRSLQATVDSTVALNSNINEYKRLKEVADKYNKPENLTLMDKIYRINTHSIAKKTARLSQMLKHEAGFLPKTEDKEFDALEEYFLALERGVADLQDNVSTFVKHFEEFLSRRPHECELDIETEVAFRNYKELSAILHKHIYPKYMHRLKSLVLQPLCSLQELFACPQNMIRKRLHKLLDFEKIEEKRRETGSITYEEQEAANTYQAINTLLLTEMPKFNGMATQLLIRAMETFIFIQRDFAADVNHIASGYLQHLPHNKLPDYTFWSWAEGMFLKEAKSLQQISQTFEAELNPHFILPLTPSSQRRLSELTKRYKSEQIYQASSDIKGGRDMDLSLSRGELVAVIQEMDTKGDKRRWLVEAGGNRGYVPASRINPYHPTGQTASPSPAIVDEASKRHSVVVVSPAIESPVLPSLQVFAAYDFSARSIHEVSLRAGELVTVLEHHDRQGNPQWTLVEVQGQKGYVPSNYLMVVPVPGISASSRKT</sequence>
<dbReference type="InterPro" id="IPR000219">
    <property type="entry name" value="DH_dom"/>
</dbReference>
<feature type="non-terminal residue" evidence="7">
    <location>
        <position position="1"/>
    </location>
</feature>
<dbReference type="InterPro" id="IPR036028">
    <property type="entry name" value="SH3-like_dom_sf"/>
</dbReference>
<keyword evidence="2" id="KW-0344">Guanine-nucleotide releasing factor</keyword>
<dbReference type="Gene3D" id="1.20.900.10">
    <property type="entry name" value="Dbl homology (DH) domain"/>
    <property type="match status" value="1"/>
</dbReference>
<dbReference type="Pfam" id="PF00621">
    <property type="entry name" value="RhoGEF"/>
    <property type="match status" value="1"/>
</dbReference>